<feature type="compositionally biased region" description="Basic and acidic residues" evidence="1">
    <location>
        <begin position="297"/>
        <end position="308"/>
    </location>
</feature>
<sequence>MTRNFSPVVLCTELANLDKDADSRKSAMRALESYVKEMDSGSIPLFLSQLSEIRETGTLSEEFGVSLYEVLARAHGVDIIPHIDSIVEAIVRTLGSSGGSFHLQQACSKVIPAIARYCIDPVTAEDKKRDIVHRLCNPLCESLLGSQESLSAGAALCLKALVDSDNWQFASDAMVNKVSLNVAVVLDAKSNQTNTHMGLVMALAKKNALTVEAYARLLIASGLRILNAGAKECNSQKRLSAIQMVNFLMKSLDPRSVYSELDLIVEEIGKYESADQMAFVNGAASEALQTARRIIAEKERKSERDSTPKSKSNFVNSSRRNYLGCSNQSPESHSLGSLSGSDSPLGLPNTPSQVSSELDCDNRSVKQRVRRFENGLVDVSLRDGLFSELSRGNDGYTNSENCRSQETDDHGGNCSEEFTGFALGSPLNGEVSESLTPSPRSQEMDHSNGGNSSEEIVEFVQESASNGADSRSLTPSLQRLSSKFYIGNTHMFTSPRINVHSLQHTSHSNSGSSEEKQSEMFTSSPSSKCDCSQTGSNDFNAYLSDPNGELVEQENGNERLGVEQIQFGSESVLSTDTAAAAGLMHQLVILDDKKIKQTLDIKTQRRSYTRICSILFLLLAVIISLLWINDNKEVRHVVPT</sequence>
<gene>
    <name evidence="4" type="ORF">CDL15_Pgr002981</name>
</gene>
<evidence type="ECO:0000313" key="4">
    <source>
        <dbReference type="EMBL" id="OWM78810.1"/>
    </source>
</evidence>
<keyword evidence="2" id="KW-0812">Transmembrane</keyword>
<evidence type="ECO:0000259" key="3">
    <source>
        <dbReference type="Pfam" id="PF24714"/>
    </source>
</evidence>
<dbReference type="InterPro" id="IPR011989">
    <property type="entry name" value="ARM-like"/>
</dbReference>
<feature type="domain" description="TORTIFOLIA1/SINE1-2 N-terminal" evidence="3">
    <location>
        <begin position="19"/>
        <end position="168"/>
    </location>
</feature>
<evidence type="ECO:0000313" key="5">
    <source>
        <dbReference type="Proteomes" id="UP000197138"/>
    </source>
</evidence>
<dbReference type="PANTHER" id="PTHR31355">
    <property type="entry name" value="MICROTUBULE-ASSOCIATED PROTEIN TORTIFOLIA1"/>
    <property type="match status" value="1"/>
</dbReference>
<dbReference type="SUPFAM" id="SSF48371">
    <property type="entry name" value="ARM repeat"/>
    <property type="match status" value="1"/>
</dbReference>
<dbReference type="GO" id="GO:0008017">
    <property type="term" value="F:microtubule binding"/>
    <property type="evidence" value="ECO:0007669"/>
    <property type="project" value="InterPro"/>
</dbReference>
<organism evidence="4 5">
    <name type="scientific">Punica granatum</name>
    <name type="common">Pomegranate</name>
    <dbReference type="NCBI Taxonomy" id="22663"/>
    <lineage>
        <taxon>Eukaryota</taxon>
        <taxon>Viridiplantae</taxon>
        <taxon>Streptophyta</taxon>
        <taxon>Embryophyta</taxon>
        <taxon>Tracheophyta</taxon>
        <taxon>Spermatophyta</taxon>
        <taxon>Magnoliopsida</taxon>
        <taxon>eudicotyledons</taxon>
        <taxon>Gunneridae</taxon>
        <taxon>Pentapetalae</taxon>
        <taxon>rosids</taxon>
        <taxon>malvids</taxon>
        <taxon>Myrtales</taxon>
        <taxon>Lythraceae</taxon>
        <taxon>Punica</taxon>
    </lineage>
</organism>
<name>A0A218X2C7_PUNGR</name>
<reference evidence="5" key="1">
    <citation type="journal article" date="2017" name="Plant J.">
        <title>The pomegranate (Punica granatum L.) genome and the genomics of punicalagin biosynthesis.</title>
        <authorList>
            <person name="Qin G."/>
            <person name="Xu C."/>
            <person name="Ming R."/>
            <person name="Tang H."/>
            <person name="Guyot R."/>
            <person name="Kramer E.M."/>
            <person name="Hu Y."/>
            <person name="Yi X."/>
            <person name="Qi Y."/>
            <person name="Xu X."/>
            <person name="Gao Z."/>
            <person name="Pan H."/>
            <person name="Jian J."/>
            <person name="Tian Y."/>
            <person name="Yue Z."/>
            <person name="Xu Y."/>
        </authorList>
    </citation>
    <scope>NUCLEOTIDE SEQUENCE [LARGE SCALE GENOMIC DNA]</scope>
    <source>
        <strain evidence="5">cv. Dabenzi</strain>
    </source>
</reference>
<dbReference type="EMBL" id="MTKT01002492">
    <property type="protein sequence ID" value="OWM78810.1"/>
    <property type="molecule type" value="Genomic_DNA"/>
</dbReference>
<accession>A0A218X2C7</accession>
<feature type="compositionally biased region" description="Polar residues" evidence="1">
    <location>
        <begin position="431"/>
        <end position="441"/>
    </location>
</feature>
<dbReference type="InterPro" id="IPR016024">
    <property type="entry name" value="ARM-type_fold"/>
</dbReference>
<feature type="compositionally biased region" description="Polar residues" evidence="1">
    <location>
        <begin position="502"/>
        <end position="512"/>
    </location>
</feature>
<feature type="compositionally biased region" description="Low complexity" evidence="1">
    <location>
        <begin position="329"/>
        <end position="348"/>
    </location>
</feature>
<evidence type="ECO:0000256" key="2">
    <source>
        <dbReference type="SAM" id="Phobius"/>
    </source>
</evidence>
<dbReference type="Gene3D" id="1.25.10.10">
    <property type="entry name" value="Leucine-rich Repeat Variant"/>
    <property type="match status" value="1"/>
</dbReference>
<feature type="compositionally biased region" description="Polar residues" evidence="1">
    <location>
        <begin position="309"/>
        <end position="328"/>
    </location>
</feature>
<dbReference type="GO" id="GO:0005874">
    <property type="term" value="C:microtubule"/>
    <property type="evidence" value="ECO:0007669"/>
    <property type="project" value="InterPro"/>
</dbReference>
<evidence type="ECO:0000256" key="1">
    <source>
        <dbReference type="SAM" id="MobiDB-lite"/>
    </source>
</evidence>
<keyword evidence="2" id="KW-0472">Membrane</keyword>
<dbReference type="AlphaFoldDB" id="A0A218X2C7"/>
<comment type="caution">
    <text evidence="4">The sequence shown here is derived from an EMBL/GenBank/DDBJ whole genome shotgun (WGS) entry which is preliminary data.</text>
</comment>
<dbReference type="InterPro" id="IPR033337">
    <property type="entry name" value="TORTIFOLIA1/SINE1-2"/>
</dbReference>
<feature type="region of interest" description="Disordered" evidence="1">
    <location>
        <begin position="502"/>
        <end position="529"/>
    </location>
</feature>
<dbReference type="Pfam" id="PF24714">
    <property type="entry name" value="TOR1L1_N"/>
    <property type="match status" value="1"/>
</dbReference>
<feature type="transmembrane region" description="Helical" evidence="2">
    <location>
        <begin position="608"/>
        <end position="628"/>
    </location>
</feature>
<feature type="region of interest" description="Disordered" evidence="1">
    <location>
        <begin position="387"/>
        <end position="452"/>
    </location>
</feature>
<feature type="compositionally biased region" description="Polar residues" evidence="1">
    <location>
        <begin position="519"/>
        <end position="529"/>
    </location>
</feature>
<proteinExistence type="predicted"/>
<protein>
    <recommendedName>
        <fullName evidence="3">TORTIFOLIA1/SINE1-2 N-terminal domain-containing protein</fullName>
    </recommendedName>
</protein>
<keyword evidence="2" id="KW-1133">Transmembrane helix</keyword>
<dbReference type="Proteomes" id="UP000197138">
    <property type="component" value="Unassembled WGS sequence"/>
</dbReference>
<dbReference type="PANTHER" id="PTHR31355:SF4">
    <property type="entry name" value="TOG DOMAIN-CONTAINING PROTEIN"/>
    <property type="match status" value="1"/>
</dbReference>
<dbReference type="InterPro" id="IPR057600">
    <property type="entry name" value="TORTIFOLIA1/SINE1-2_N"/>
</dbReference>
<feature type="region of interest" description="Disordered" evidence="1">
    <location>
        <begin position="297"/>
        <end position="362"/>
    </location>
</feature>